<gene>
    <name evidence="1" type="ORF">L484_023786</name>
</gene>
<proteinExistence type="predicted"/>
<dbReference type="AlphaFoldDB" id="W9QYN6"/>
<dbReference type="Proteomes" id="UP000030645">
    <property type="component" value="Unassembled WGS sequence"/>
</dbReference>
<protein>
    <submittedName>
        <fullName evidence="1">Uncharacterized protein</fullName>
    </submittedName>
</protein>
<evidence type="ECO:0000313" key="2">
    <source>
        <dbReference type="Proteomes" id="UP000030645"/>
    </source>
</evidence>
<accession>W9QYN6</accession>
<organism evidence="1 2">
    <name type="scientific">Morus notabilis</name>
    <dbReference type="NCBI Taxonomy" id="981085"/>
    <lineage>
        <taxon>Eukaryota</taxon>
        <taxon>Viridiplantae</taxon>
        <taxon>Streptophyta</taxon>
        <taxon>Embryophyta</taxon>
        <taxon>Tracheophyta</taxon>
        <taxon>Spermatophyta</taxon>
        <taxon>Magnoliopsida</taxon>
        <taxon>eudicotyledons</taxon>
        <taxon>Gunneridae</taxon>
        <taxon>Pentapetalae</taxon>
        <taxon>rosids</taxon>
        <taxon>fabids</taxon>
        <taxon>Rosales</taxon>
        <taxon>Moraceae</taxon>
        <taxon>Moreae</taxon>
        <taxon>Morus</taxon>
    </lineage>
</organism>
<keyword evidence="2" id="KW-1185">Reference proteome</keyword>
<name>W9QYN6_9ROSA</name>
<sequence length="94" mass="10227">MAFPLPLSQRGTRFSYAMVAEIKINITRAGTSHQAPACTRTPARAVGIRTLPEAAGTLPLHTPVKVGEPVGNVIAHHHIGYYYIEWLHSSEVPV</sequence>
<dbReference type="EMBL" id="KE344020">
    <property type="protein sequence ID" value="EXB51083.1"/>
    <property type="molecule type" value="Genomic_DNA"/>
</dbReference>
<evidence type="ECO:0000313" key="1">
    <source>
        <dbReference type="EMBL" id="EXB51083.1"/>
    </source>
</evidence>
<reference evidence="2" key="1">
    <citation type="submission" date="2013-01" db="EMBL/GenBank/DDBJ databases">
        <title>Draft Genome Sequence of a Mulberry Tree, Morus notabilis C.K. Schneid.</title>
        <authorList>
            <person name="He N."/>
            <person name="Zhao S."/>
        </authorList>
    </citation>
    <scope>NUCLEOTIDE SEQUENCE</scope>
</reference>